<reference evidence="2" key="1">
    <citation type="submission" date="2019-08" db="EMBL/GenBank/DDBJ databases">
        <authorList>
            <person name="Kucharzyk K."/>
            <person name="Murdoch R.W."/>
            <person name="Higgins S."/>
            <person name="Loffler F."/>
        </authorList>
    </citation>
    <scope>NUCLEOTIDE SEQUENCE</scope>
</reference>
<name>A0A645I570_9ZZZZ</name>
<dbReference type="PANTHER" id="PTHR33336:SF15">
    <property type="entry name" value="ABM DOMAIN-CONTAINING PROTEIN"/>
    <property type="match status" value="1"/>
</dbReference>
<proteinExistence type="predicted"/>
<dbReference type="Gene3D" id="3.30.70.100">
    <property type="match status" value="1"/>
</dbReference>
<dbReference type="Pfam" id="PF03992">
    <property type="entry name" value="ABM"/>
    <property type="match status" value="1"/>
</dbReference>
<feature type="domain" description="ABM" evidence="1">
    <location>
        <begin position="2"/>
        <end position="90"/>
    </location>
</feature>
<comment type="caution">
    <text evidence="2">The sequence shown here is derived from an EMBL/GenBank/DDBJ whole genome shotgun (WGS) entry which is preliminary data.</text>
</comment>
<dbReference type="EMBL" id="VSSQ01106782">
    <property type="protein sequence ID" value="MPN46260.1"/>
    <property type="molecule type" value="Genomic_DNA"/>
</dbReference>
<dbReference type="AlphaFoldDB" id="A0A645I570"/>
<dbReference type="InterPro" id="IPR007138">
    <property type="entry name" value="ABM_dom"/>
</dbReference>
<protein>
    <recommendedName>
        <fullName evidence="1">ABM domain-containing protein</fullName>
    </recommendedName>
</protein>
<dbReference type="PROSITE" id="PS51725">
    <property type="entry name" value="ABM"/>
    <property type="match status" value="1"/>
</dbReference>
<dbReference type="PANTHER" id="PTHR33336">
    <property type="entry name" value="QUINOL MONOOXYGENASE YGIN-RELATED"/>
    <property type="match status" value="1"/>
</dbReference>
<dbReference type="GO" id="GO:0003824">
    <property type="term" value="F:catalytic activity"/>
    <property type="evidence" value="ECO:0007669"/>
    <property type="project" value="TreeGrafter"/>
</dbReference>
<accession>A0A645I570</accession>
<dbReference type="SUPFAM" id="SSF54909">
    <property type="entry name" value="Dimeric alpha+beta barrel"/>
    <property type="match status" value="1"/>
</dbReference>
<organism evidence="2">
    <name type="scientific">bioreactor metagenome</name>
    <dbReference type="NCBI Taxonomy" id="1076179"/>
    <lineage>
        <taxon>unclassified sequences</taxon>
        <taxon>metagenomes</taxon>
        <taxon>ecological metagenomes</taxon>
    </lineage>
</organism>
<dbReference type="InterPro" id="IPR050744">
    <property type="entry name" value="AI-2_Isomerase_LsrG"/>
</dbReference>
<evidence type="ECO:0000313" key="2">
    <source>
        <dbReference type="EMBL" id="MPN46260.1"/>
    </source>
</evidence>
<gene>
    <name evidence="2" type="ORF">SDC9_193845</name>
</gene>
<evidence type="ECO:0000259" key="1">
    <source>
        <dbReference type="PROSITE" id="PS51725"/>
    </source>
</evidence>
<dbReference type="InterPro" id="IPR011008">
    <property type="entry name" value="Dimeric_a/b-barrel"/>
</dbReference>
<sequence>MVIVVAKNFIQEGKINEAIELYKELVEKTRKEQGCIKYELCQDTQNPTILTMIEEWEDRDFLEKHFKTEHFTRIVPMIGKLLARDKEVNIYNKII</sequence>